<reference evidence="7" key="1">
    <citation type="submission" date="2021-05" db="EMBL/GenBank/DDBJ databases">
        <authorList>
            <person name="Alioto T."/>
            <person name="Alioto T."/>
            <person name="Gomez Garrido J."/>
        </authorList>
    </citation>
    <scope>NUCLEOTIDE SEQUENCE</scope>
</reference>
<dbReference type="SUPFAM" id="SSF48239">
    <property type="entry name" value="Terpenoid cyclases/Protein prenyltransferases"/>
    <property type="match status" value="1"/>
</dbReference>
<feature type="domain" description="Alpha-macroglobulin receptor-binding" evidence="6">
    <location>
        <begin position="1513"/>
        <end position="1602"/>
    </location>
</feature>
<dbReference type="InterPro" id="IPR002172">
    <property type="entry name" value="LDrepeatLR_classA_rpt"/>
</dbReference>
<evidence type="ECO:0000259" key="5">
    <source>
        <dbReference type="SMART" id="SM01360"/>
    </source>
</evidence>
<dbReference type="InterPro" id="IPR001599">
    <property type="entry name" value="Macroglobln_a2"/>
</dbReference>
<feature type="domain" description="Alpha-2-macroglobulin" evidence="5">
    <location>
        <begin position="841"/>
        <end position="933"/>
    </location>
</feature>
<comment type="caution">
    <text evidence="2">Lacks conserved residue(s) required for the propagation of feature annotation.</text>
</comment>
<keyword evidence="1 2" id="KW-1015">Disulfide bond</keyword>
<dbReference type="Gene3D" id="2.60.40.10">
    <property type="entry name" value="Immunoglobulins"/>
    <property type="match status" value="1"/>
</dbReference>
<dbReference type="CDD" id="cd00112">
    <property type="entry name" value="LDLa"/>
    <property type="match status" value="1"/>
</dbReference>
<dbReference type="InterPro" id="IPR011626">
    <property type="entry name" value="Alpha-macroglobulin_TED"/>
</dbReference>
<dbReference type="Pfam" id="PF00207">
    <property type="entry name" value="A2M"/>
    <property type="match status" value="1"/>
</dbReference>
<dbReference type="PROSITE" id="PS50068">
    <property type="entry name" value="LDLRA_2"/>
    <property type="match status" value="1"/>
</dbReference>
<dbReference type="SUPFAM" id="SSF49410">
    <property type="entry name" value="Alpha-macroglobulin receptor domain"/>
    <property type="match status" value="1"/>
</dbReference>
<dbReference type="Pfam" id="PF01835">
    <property type="entry name" value="MG2"/>
    <property type="match status" value="1"/>
</dbReference>
<dbReference type="InterPro" id="IPR013783">
    <property type="entry name" value="Ig-like_fold"/>
</dbReference>
<dbReference type="Gene3D" id="4.10.400.10">
    <property type="entry name" value="Low-density Lipoprotein Receptor"/>
    <property type="match status" value="1"/>
</dbReference>
<protein>
    <submittedName>
        <fullName evidence="7">Complement C3</fullName>
    </submittedName>
</protein>
<feature type="signal peptide" evidence="3">
    <location>
        <begin position="1"/>
        <end position="29"/>
    </location>
</feature>
<dbReference type="InterPro" id="IPR011625">
    <property type="entry name" value="A2M_N_BRD"/>
</dbReference>
<feature type="domain" description="Alpha-2-macroglobulin bait region" evidence="4">
    <location>
        <begin position="564"/>
        <end position="701"/>
    </location>
</feature>
<dbReference type="InterPro" id="IPR002890">
    <property type="entry name" value="MG2"/>
</dbReference>
<dbReference type="InterPro" id="IPR050473">
    <property type="entry name" value="A2M/Complement_sys"/>
</dbReference>
<feature type="disulfide bond" evidence="2">
    <location>
        <begin position="783"/>
        <end position="801"/>
    </location>
</feature>
<dbReference type="InterPro" id="IPR008930">
    <property type="entry name" value="Terpenoid_cyclase/PrenylTrfase"/>
</dbReference>
<evidence type="ECO:0000256" key="1">
    <source>
        <dbReference type="ARBA" id="ARBA00023157"/>
    </source>
</evidence>
<evidence type="ECO:0000256" key="3">
    <source>
        <dbReference type="SAM" id="SignalP"/>
    </source>
</evidence>
<keyword evidence="3" id="KW-0732">Signal</keyword>
<feature type="chain" id="PRO_5034865600" evidence="3">
    <location>
        <begin position="30"/>
        <end position="1658"/>
    </location>
</feature>
<dbReference type="SMART" id="SM01359">
    <property type="entry name" value="A2M_N_2"/>
    <property type="match status" value="1"/>
</dbReference>
<dbReference type="InterPro" id="IPR009048">
    <property type="entry name" value="A-macroglobulin_rcpt-bd"/>
</dbReference>
<dbReference type="Gene3D" id="2.60.40.1930">
    <property type="match status" value="2"/>
</dbReference>
<name>A0A8D8QI02_9HEMI</name>
<accession>A0A8D8QI02</accession>
<dbReference type="PANTHER" id="PTHR11412">
    <property type="entry name" value="MACROGLOBULIN / COMPLEMENT"/>
    <property type="match status" value="1"/>
</dbReference>
<dbReference type="Gene3D" id="1.50.10.20">
    <property type="match status" value="1"/>
</dbReference>
<dbReference type="GO" id="GO:0005615">
    <property type="term" value="C:extracellular space"/>
    <property type="evidence" value="ECO:0007669"/>
    <property type="project" value="InterPro"/>
</dbReference>
<organism evidence="7">
    <name type="scientific">Cacopsylla melanoneura</name>
    <dbReference type="NCBI Taxonomy" id="428564"/>
    <lineage>
        <taxon>Eukaryota</taxon>
        <taxon>Metazoa</taxon>
        <taxon>Ecdysozoa</taxon>
        <taxon>Arthropoda</taxon>
        <taxon>Hexapoda</taxon>
        <taxon>Insecta</taxon>
        <taxon>Pterygota</taxon>
        <taxon>Neoptera</taxon>
        <taxon>Paraneoptera</taxon>
        <taxon>Hemiptera</taxon>
        <taxon>Sternorrhyncha</taxon>
        <taxon>Psylloidea</taxon>
        <taxon>Psyllidae</taxon>
        <taxon>Psyllinae</taxon>
        <taxon>Cacopsylla</taxon>
    </lineage>
</organism>
<dbReference type="SMART" id="SM01360">
    <property type="entry name" value="A2M"/>
    <property type="match status" value="1"/>
</dbReference>
<dbReference type="InterPro" id="IPR036055">
    <property type="entry name" value="LDL_receptor-like_sf"/>
</dbReference>
<dbReference type="SUPFAM" id="SSF57424">
    <property type="entry name" value="LDL receptor-like module"/>
    <property type="match status" value="1"/>
</dbReference>
<evidence type="ECO:0000259" key="4">
    <source>
        <dbReference type="SMART" id="SM01359"/>
    </source>
</evidence>
<evidence type="ECO:0000256" key="2">
    <source>
        <dbReference type="PROSITE-ProRule" id="PRU00124"/>
    </source>
</evidence>
<feature type="disulfide bond" evidence="2">
    <location>
        <begin position="795"/>
        <end position="810"/>
    </location>
</feature>
<dbReference type="Pfam" id="PF07677">
    <property type="entry name" value="A2M_recep"/>
    <property type="match status" value="1"/>
</dbReference>
<proteinExistence type="predicted"/>
<evidence type="ECO:0000313" key="7">
    <source>
        <dbReference type="EMBL" id="CAG6632303.1"/>
    </source>
</evidence>
<dbReference type="EMBL" id="HBUF01079337">
    <property type="protein sequence ID" value="CAG6632303.1"/>
    <property type="molecule type" value="Transcribed_RNA"/>
</dbReference>
<dbReference type="InterPro" id="IPR036595">
    <property type="entry name" value="A-macroglobulin_rcpt-bd_sf"/>
</dbReference>
<dbReference type="Pfam" id="PF07678">
    <property type="entry name" value="TED_complement"/>
    <property type="match status" value="1"/>
</dbReference>
<dbReference type="Pfam" id="PF07703">
    <property type="entry name" value="A2M_BRD"/>
    <property type="match status" value="1"/>
</dbReference>
<dbReference type="PANTHER" id="PTHR11412:SF146">
    <property type="entry name" value="CD109 ANTIGEN"/>
    <property type="match status" value="1"/>
</dbReference>
<dbReference type="Gene3D" id="2.60.40.690">
    <property type="entry name" value="Alpha-macroglobulin, receptor-binding domain"/>
    <property type="match status" value="1"/>
</dbReference>
<dbReference type="SMART" id="SM00192">
    <property type="entry name" value="LDLa"/>
    <property type="match status" value="1"/>
</dbReference>
<evidence type="ECO:0000259" key="6">
    <source>
        <dbReference type="SMART" id="SM01361"/>
    </source>
</evidence>
<dbReference type="GO" id="GO:0004866">
    <property type="term" value="F:endopeptidase inhibitor activity"/>
    <property type="evidence" value="ECO:0007669"/>
    <property type="project" value="InterPro"/>
</dbReference>
<sequence length="1658" mass="188557">MKRGLLAFETQEGPCWLLIVLMFLELSLARDSSEEAFIYSEKTFRTPTYSIVYSKLLRPSTLYSLVTTFHQSDEGVDVLSLEEREMHTSHTIVASVMSETWEVASGSELISPFQPSTITLPIPISIKNSTYSLTVRGFSPSKSLLFQHIVPLQFTPYFLSVTVQTSRPIYRSGQEVKFRIVILQTDLLPYHDDLDVFVLDPDGIIMRRWISIFTNNGVSSLSFTLPNLAKDGTWKIRTSIQDQLDEHMFQVQTYFTPLFEVFVELPKYTSDTETSVTATVYAMFATQKYVRGKGVLVWSTRKYDATRNNWNTYNGTSSQEYKEILRIEKFITESKNTFTLVFSELPEPVTPGLEVRLDVTVTELLSGETMCGYSTSRVAHSQVHVEFLTRRPLYYHEGKPLQGHMSVSYVGGQSLSPDILVDSQLKINLLLDGVTQDKQSILVKREHVHGENEDFMEQLKDNARWELFVEKGLAFYDFSLPASHPHSISVQATFTLLPSSEPVTVERPVFQYSSRRDSNQGRTQRENQRSFKKDITTKGGSIGDLNQGRKRREEFVNETRNGSIVVWTNPGEDIQVEDYVVFHVKTENVPDGFTSLVLSKNIVLRSEYHPPSPSPLISSISVPVSSDMSPLFTYVVYAVTRGGQLISDSVTVPVVGFNRYEQTMTLNLGKDYRGLRVEGIASGDEGAFIGFHAMRSNSYLMQAGNEMTLNRVMRSYEVLDTNSRFIQRLEKSFRDEAVASELLYLPTQNQARDDVATFDLLNLGVLTSAIWNKDLQCNNEEYCATQSCYKREKQCDGMLDCSDGTDEAECNKVQADPMDDYFYSVMRSSRNFFTFDAEEGDWGWREIKKNDHEGIEFEPLWSPSTGADWYFTAFSVSKTLGFSVLGAPEIFSSRRPVMAQLTGVSSCKRGEQVSLRVSVHNMLQEEMLVEVVLRGSKEYKFVHVEENGIVSSYGARLSAGDHQILVYLDPEGQERVDIPVAPVIEQGHVKVIIEVITQAGHVTLQHDLEILGEGVTVNRHTSVFLDLKSRALVLRYLDIPVEETPLVPYQVWRRYVYGSPRASIMLSSDLIGPIPEEPAPMSSLLNRHSKSTDEVLFEFGTNIWTLHYLRLTNQLSAERKKSVLHFCNTLYAEIMRRYDHAQGGFKYWDHPNSESSVWLTAWVLRLFKQASYPDWEYLFYVDSQLYGQAVKWMLTFQTSSGAFVENGEHQGHAFDSKAQDPTPLTCHVLITLSELYSLISEEHGGDTRSLLASSNARSVLYLERNLYTTGSLYSQVLATYALFLYNSYEKSFAYARLMERQRLNNEGLIYFAESAVPSNPNKFENQRPFTQPRLYHANDSSAVESTAWALLVVLMREGVSDTSEKMVQWLTTMRMHQRAFVSTFDSMVALQALTEYAFRARLLTLTNIRVTLETPSNGDERHHLHLTNTSLNQPEIYHISKVWGHVNIIARGQGHALAGLDVSYGVDSEHLKDRGSDEVFQLTVTEFYSPRRNKSAITMQSCFRYMKQFSPVSGAAVLELDLPTGYHLLESQAMDVVKSRAHPTLRDVHTVPGKTIWYFQYISSEWSCFNHTVRRWYPVANLTLVRQALLYESTAREHFVQVLVNSTSLYLLNICEVCGSYQCPYCPYFNAAISILDQTSHVVILAICCMLISYYGCC</sequence>
<dbReference type="SMART" id="SM01361">
    <property type="entry name" value="A2M_recep"/>
    <property type="match status" value="1"/>
</dbReference>